<reference evidence="1 2" key="1">
    <citation type="submission" date="2019-03" db="EMBL/GenBank/DDBJ databases">
        <title>Single cell metagenomics reveals metabolic interactions within the superorganism composed of flagellate Streblomastix strix and complex community of Bacteroidetes bacteria on its surface.</title>
        <authorList>
            <person name="Treitli S.C."/>
            <person name="Kolisko M."/>
            <person name="Husnik F."/>
            <person name="Keeling P."/>
            <person name="Hampl V."/>
        </authorList>
    </citation>
    <scope>NUCLEOTIDE SEQUENCE [LARGE SCALE GENOMIC DNA]</scope>
    <source>
        <strain evidence="1">ST1C</strain>
    </source>
</reference>
<proteinExistence type="predicted"/>
<dbReference type="OrthoDB" id="6932368at2759"/>
<organism evidence="1 2">
    <name type="scientific">Streblomastix strix</name>
    <dbReference type="NCBI Taxonomy" id="222440"/>
    <lineage>
        <taxon>Eukaryota</taxon>
        <taxon>Metamonada</taxon>
        <taxon>Preaxostyla</taxon>
        <taxon>Oxymonadida</taxon>
        <taxon>Streblomastigidae</taxon>
        <taxon>Streblomastix</taxon>
    </lineage>
</organism>
<dbReference type="InterPro" id="IPR043502">
    <property type="entry name" value="DNA/RNA_pol_sf"/>
</dbReference>
<feature type="non-terminal residue" evidence="1">
    <location>
        <position position="1"/>
    </location>
</feature>
<evidence type="ECO:0000313" key="2">
    <source>
        <dbReference type="Proteomes" id="UP000324800"/>
    </source>
</evidence>
<comment type="caution">
    <text evidence="1">The sequence shown here is derived from an EMBL/GenBank/DDBJ whole genome shotgun (WGS) entry which is preliminary data.</text>
</comment>
<evidence type="ECO:0000313" key="1">
    <source>
        <dbReference type="EMBL" id="KAA6312659.1"/>
    </source>
</evidence>
<dbReference type="InterPro" id="IPR043128">
    <property type="entry name" value="Rev_trsase/Diguanyl_cyclase"/>
</dbReference>
<protein>
    <recommendedName>
        <fullName evidence="3">Reverse transcriptase domain-containing protein</fullName>
    </recommendedName>
</protein>
<dbReference type="EMBL" id="SNRW01048678">
    <property type="protein sequence ID" value="KAA6312659.1"/>
    <property type="molecule type" value="Genomic_DNA"/>
</dbReference>
<dbReference type="Proteomes" id="UP000324800">
    <property type="component" value="Unassembled WGS sequence"/>
</dbReference>
<dbReference type="AlphaFoldDB" id="A0A5J4PVF6"/>
<name>A0A5J4PVF6_9EUKA</name>
<dbReference type="Gene3D" id="3.10.10.10">
    <property type="entry name" value="HIV Type 1 Reverse Transcriptase, subunit A, domain 1"/>
    <property type="match status" value="1"/>
</dbReference>
<evidence type="ECO:0008006" key="3">
    <source>
        <dbReference type="Google" id="ProtNLM"/>
    </source>
</evidence>
<dbReference type="SUPFAM" id="SSF56672">
    <property type="entry name" value="DNA/RNA polymerases"/>
    <property type="match status" value="1"/>
</dbReference>
<gene>
    <name evidence="1" type="ORF">EZS28_055888</name>
</gene>
<accession>A0A5J4PVF6</accession>
<sequence length="126" mass="14802">LPHPHLQDLSIGGRLTHYISECLEAFEDRIQKELQKDIVEEVQLQDLSWVNQFFAIPKAEQGKWRKITDCSILNKFLRATYFIMEDMTTLRQIIQSKDFMIKIDLEMAFHLIPVDPAFPPFLQCPP</sequence>
<dbReference type="Gene3D" id="3.30.70.270">
    <property type="match status" value="1"/>
</dbReference>